<evidence type="ECO:0000313" key="1">
    <source>
        <dbReference type="EMBL" id="CAH2396537.1"/>
    </source>
</evidence>
<reference evidence="1 2" key="1">
    <citation type="submission" date="2022-03" db="EMBL/GenBank/DDBJ databases">
        <authorList>
            <person name="Brunel B."/>
        </authorList>
    </citation>
    <scope>NUCLEOTIDE SEQUENCE [LARGE SCALE GENOMIC DNA]</scope>
    <source>
        <strain evidence="1">STM5069sample</strain>
    </source>
</reference>
<sequence>MSTSGFWSTVLVLLCVGSVLLVLPCVGSGSLLQAAKASAVARADKNDSLVIDSPVMAYRSLAARQRRVVNLVAAERLSAGPGPF</sequence>
<protein>
    <submittedName>
        <fullName evidence="1">Uncharacterized protein</fullName>
    </submittedName>
</protein>
<keyword evidence="2" id="KW-1185">Reference proteome</keyword>
<organism evidence="1 2">
    <name type="scientific">Mesorhizobium escarrei</name>
    <dbReference type="NCBI Taxonomy" id="666018"/>
    <lineage>
        <taxon>Bacteria</taxon>
        <taxon>Pseudomonadati</taxon>
        <taxon>Pseudomonadota</taxon>
        <taxon>Alphaproteobacteria</taxon>
        <taxon>Hyphomicrobiales</taxon>
        <taxon>Phyllobacteriaceae</taxon>
        <taxon>Mesorhizobium</taxon>
    </lineage>
</organism>
<accession>A0ABN8JKX6</accession>
<comment type="caution">
    <text evidence="1">The sequence shown here is derived from an EMBL/GenBank/DDBJ whole genome shotgun (WGS) entry which is preliminary data.</text>
</comment>
<gene>
    <name evidence="1" type="ORF">MES5069_140009</name>
</gene>
<evidence type="ECO:0000313" key="2">
    <source>
        <dbReference type="Proteomes" id="UP001153050"/>
    </source>
</evidence>
<dbReference type="EMBL" id="CAKXZT010000046">
    <property type="protein sequence ID" value="CAH2396537.1"/>
    <property type="molecule type" value="Genomic_DNA"/>
</dbReference>
<name>A0ABN8JKX6_9HYPH</name>
<dbReference type="Proteomes" id="UP001153050">
    <property type="component" value="Unassembled WGS sequence"/>
</dbReference>
<proteinExistence type="predicted"/>